<protein>
    <submittedName>
        <fullName evidence="9">ABC transporter permease</fullName>
    </submittedName>
</protein>
<keyword evidence="5 7" id="KW-0472">Membrane</keyword>
<proteinExistence type="inferred from homology"/>
<keyword evidence="2" id="KW-1003">Cell membrane</keyword>
<feature type="transmembrane region" description="Helical" evidence="7">
    <location>
        <begin position="652"/>
        <end position="676"/>
    </location>
</feature>
<feature type="transmembrane region" description="Helical" evidence="7">
    <location>
        <begin position="742"/>
        <end position="765"/>
    </location>
</feature>
<dbReference type="GO" id="GO:0005886">
    <property type="term" value="C:plasma membrane"/>
    <property type="evidence" value="ECO:0007669"/>
    <property type="project" value="UniProtKB-SubCell"/>
</dbReference>
<evidence type="ECO:0000256" key="4">
    <source>
        <dbReference type="ARBA" id="ARBA00022989"/>
    </source>
</evidence>
<sequence>MSLAWHMVRHRFGGFAGTFVAIALGVALVAGSTTIYLSSRPEAPERYSASPVLVRSPSVGKNSYGEPEYQSWTAAEATRLSARLAALPGVTAAAADPVFYVQRVVAGRPTGDPTDALLDGHAWSSARLGGYRLSAGTPPRRPDEVAVDGAAPGSRIEVLTAAGPATWTVTGTVDGPGFYVADPAALTMSSGVRVIGLTVDGDAAQVATAARDVVGAAGEVVAGHDRNSLEPAAVTRVRWLGAQLLIAMVGLGGFVAVFVVASTCALSAAQRRREIGLLRAVGATPGQVRRLMYAETLVVAVLAALAGLPLGALTAPLLAGPLVGVGLEPAGYTVTMQPLALAGSFVLGVLVALAGVGAAARRSSRVPALDALREAAVERRAMTPLRWTAGGATAALGAFLLAKMPSMPVTDRSTAGLGAAMLLLTAAALLAPVVIVPLVRVVTWPWRRAAIGMLVREGTLVAVRRVASTAAPVLLTVGFTVLLTGTVATIDGVQGAADADKIPAATVLAPDGTPGLTEAAVAAQTGTSQLPTRVLITHGGTTAGYYAAGPASGSGMVLDKATAAELRASAGDGVDLRWADGSTSRMVVRAVRAEAGPGMLVPRELVRRHDPAALTEAVLLSGSPVAAVGARAMTARDYVQADLDEEGELVDLFLAVLIGLTVGYTGLAVANTLLMATAARRPEFRTLRLSGASGGQILRVTSAEALLAVAVGTMLGGAVAVASLGGFRAAVEAELSRPVPLVIPWGTAATVIATCAVIALAATALPVMRGTRAATG</sequence>
<comment type="caution">
    <text evidence="9">The sequence shown here is derived from an EMBL/GenBank/DDBJ whole genome shotgun (WGS) entry which is preliminary data.</text>
</comment>
<keyword evidence="10" id="KW-1185">Reference proteome</keyword>
<feature type="transmembrane region" description="Helical" evidence="7">
    <location>
        <begin position="381"/>
        <end position="402"/>
    </location>
</feature>
<feature type="transmembrane region" description="Helical" evidence="7">
    <location>
        <begin position="12"/>
        <end position="37"/>
    </location>
</feature>
<dbReference type="PANTHER" id="PTHR30572:SF4">
    <property type="entry name" value="ABC TRANSPORTER PERMEASE YTRF"/>
    <property type="match status" value="1"/>
</dbReference>
<dbReference type="PANTHER" id="PTHR30572">
    <property type="entry name" value="MEMBRANE COMPONENT OF TRANSPORTER-RELATED"/>
    <property type="match status" value="1"/>
</dbReference>
<comment type="subcellular location">
    <subcellularLocation>
        <location evidence="1">Cell membrane</location>
        <topology evidence="1">Multi-pass membrane protein</topology>
    </subcellularLocation>
</comment>
<feature type="transmembrane region" description="Helical" evidence="7">
    <location>
        <begin position="339"/>
        <end position="360"/>
    </location>
</feature>
<organism evidence="9 10">
    <name type="scientific">Paractinoplanes tereljensis</name>
    <dbReference type="NCBI Taxonomy" id="571912"/>
    <lineage>
        <taxon>Bacteria</taxon>
        <taxon>Bacillati</taxon>
        <taxon>Actinomycetota</taxon>
        <taxon>Actinomycetes</taxon>
        <taxon>Micromonosporales</taxon>
        <taxon>Micromonosporaceae</taxon>
        <taxon>Paractinoplanes</taxon>
    </lineage>
</organism>
<evidence type="ECO:0000256" key="1">
    <source>
        <dbReference type="ARBA" id="ARBA00004651"/>
    </source>
</evidence>
<keyword evidence="3 7" id="KW-0812">Transmembrane</keyword>
<dbReference type="RefSeq" id="WP_203810026.1">
    <property type="nucleotide sequence ID" value="NZ_BOMY01000034.1"/>
</dbReference>
<feature type="transmembrane region" description="Helical" evidence="7">
    <location>
        <begin position="414"/>
        <end position="439"/>
    </location>
</feature>
<gene>
    <name evidence="9" type="ORF">Ate02nite_52280</name>
</gene>
<accession>A0A919NQJ6</accession>
<dbReference type="Pfam" id="PF02687">
    <property type="entry name" value="FtsX"/>
    <property type="match status" value="2"/>
</dbReference>
<dbReference type="EMBL" id="BOMY01000034">
    <property type="protein sequence ID" value="GIF22498.1"/>
    <property type="molecule type" value="Genomic_DNA"/>
</dbReference>
<dbReference type="AlphaFoldDB" id="A0A919NQJ6"/>
<dbReference type="InterPro" id="IPR050250">
    <property type="entry name" value="Macrolide_Exporter_MacB"/>
</dbReference>
<comment type="similarity">
    <text evidence="6">Belongs to the ABC-4 integral membrane protein family.</text>
</comment>
<name>A0A919NQJ6_9ACTN</name>
<evidence type="ECO:0000256" key="7">
    <source>
        <dbReference type="SAM" id="Phobius"/>
    </source>
</evidence>
<evidence type="ECO:0000313" key="10">
    <source>
        <dbReference type="Proteomes" id="UP000623608"/>
    </source>
</evidence>
<reference evidence="9" key="1">
    <citation type="submission" date="2021-01" db="EMBL/GenBank/DDBJ databases">
        <title>Whole genome shotgun sequence of Actinoplanes tereljensis NBRC 105297.</title>
        <authorList>
            <person name="Komaki H."/>
            <person name="Tamura T."/>
        </authorList>
    </citation>
    <scope>NUCLEOTIDE SEQUENCE</scope>
    <source>
        <strain evidence="9">NBRC 105297</strain>
    </source>
</reference>
<dbReference type="InterPro" id="IPR003838">
    <property type="entry name" value="ABC3_permease_C"/>
</dbReference>
<dbReference type="Proteomes" id="UP000623608">
    <property type="component" value="Unassembled WGS sequence"/>
</dbReference>
<feature type="transmembrane region" description="Helical" evidence="7">
    <location>
        <begin position="244"/>
        <end position="269"/>
    </location>
</feature>
<evidence type="ECO:0000256" key="6">
    <source>
        <dbReference type="ARBA" id="ARBA00038076"/>
    </source>
</evidence>
<keyword evidence="4 7" id="KW-1133">Transmembrane helix</keyword>
<feature type="transmembrane region" description="Helical" evidence="7">
    <location>
        <begin position="697"/>
        <end position="722"/>
    </location>
</feature>
<feature type="transmembrane region" description="Helical" evidence="7">
    <location>
        <begin position="297"/>
        <end position="319"/>
    </location>
</feature>
<evidence type="ECO:0000256" key="5">
    <source>
        <dbReference type="ARBA" id="ARBA00023136"/>
    </source>
</evidence>
<dbReference type="GO" id="GO:0022857">
    <property type="term" value="F:transmembrane transporter activity"/>
    <property type="evidence" value="ECO:0007669"/>
    <property type="project" value="TreeGrafter"/>
</dbReference>
<feature type="domain" description="ABC3 transporter permease C-terminal" evidence="8">
    <location>
        <begin position="248"/>
        <end position="366"/>
    </location>
</feature>
<evidence type="ECO:0000259" key="8">
    <source>
        <dbReference type="Pfam" id="PF02687"/>
    </source>
</evidence>
<evidence type="ECO:0000256" key="3">
    <source>
        <dbReference type="ARBA" id="ARBA00022692"/>
    </source>
</evidence>
<evidence type="ECO:0000313" key="9">
    <source>
        <dbReference type="EMBL" id="GIF22498.1"/>
    </source>
</evidence>
<evidence type="ECO:0000256" key="2">
    <source>
        <dbReference type="ARBA" id="ARBA00022475"/>
    </source>
</evidence>
<feature type="domain" description="ABC3 transporter permease C-terminal" evidence="8">
    <location>
        <begin position="656"/>
        <end position="771"/>
    </location>
</feature>